<evidence type="ECO:0000256" key="1">
    <source>
        <dbReference type="ARBA" id="ARBA00005174"/>
    </source>
</evidence>
<evidence type="ECO:0000259" key="11">
    <source>
        <dbReference type="PROSITE" id="PS50975"/>
    </source>
</evidence>
<dbReference type="SUPFAM" id="SSF56059">
    <property type="entry name" value="Glutathione synthetase ATP-binding domain-like"/>
    <property type="match status" value="1"/>
</dbReference>
<organism evidence="12">
    <name type="scientific">marine metagenome</name>
    <dbReference type="NCBI Taxonomy" id="408172"/>
    <lineage>
        <taxon>unclassified sequences</taxon>
        <taxon>metagenomes</taxon>
        <taxon>ecological metagenomes</taxon>
    </lineage>
</organism>
<evidence type="ECO:0000256" key="10">
    <source>
        <dbReference type="SAM" id="MobiDB-lite"/>
    </source>
</evidence>
<dbReference type="Gene3D" id="3.30.470.20">
    <property type="entry name" value="ATP-grasp fold, B domain"/>
    <property type="match status" value="1"/>
</dbReference>
<keyword evidence="6" id="KW-0067">ATP-binding</keyword>
<dbReference type="InterPro" id="IPR020559">
    <property type="entry name" value="PRibGlycinamide_synth_CS"/>
</dbReference>
<dbReference type="InterPro" id="IPR000115">
    <property type="entry name" value="PRibGlycinamide_synth"/>
</dbReference>
<dbReference type="HAMAP" id="MF_00138">
    <property type="entry name" value="GARS"/>
    <property type="match status" value="1"/>
</dbReference>
<dbReference type="InterPro" id="IPR016185">
    <property type="entry name" value="PreATP-grasp_dom_sf"/>
</dbReference>
<evidence type="ECO:0000256" key="6">
    <source>
        <dbReference type="ARBA" id="ARBA00022840"/>
    </source>
</evidence>
<dbReference type="InterPro" id="IPR013815">
    <property type="entry name" value="ATP_grasp_subdomain_1"/>
</dbReference>
<keyword evidence="4" id="KW-0547">Nucleotide-binding</keyword>
<dbReference type="SMART" id="SM01210">
    <property type="entry name" value="GARS_C"/>
    <property type="match status" value="1"/>
</dbReference>
<evidence type="ECO:0000256" key="5">
    <source>
        <dbReference type="ARBA" id="ARBA00022755"/>
    </source>
</evidence>
<dbReference type="GO" id="GO:0005524">
    <property type="term" value="F:ATP binding"/>
    <property type="evidence" value="ECO:0007669"/>
    <property type="project" value="UniProtKB-KW"/>
</dbReference>
<dbReference type="Gene3D" id="3.40.50.20">
    <property type="match status" value="1"/>
</dbReference>
<evidence type="ECO:0000256" key="3">
    <source>
        <dbReference type="ARBA" id="ARBA00022598"/>
    </source>
</evidence>
<dbReference type="InterPro" id="IPR020561">
    <property type="entry name" value="PRibGlycinamid_synth_ATP-grasp"/>
</dbReference>
<dbReference type="EC" id="6.3.4.13" evidence="2"/>
<feature type="domain" description="ATP-grasp" evidence="11">
    <location>
        <begin position="110"/>
        <end position="311"/>
    </location>
</feature>
<sequence length="424" mass="43892">MSGMGVLIVGGGGREHALAIGLSQSDSVASVHASPGNAGTSMVGTNHEVSSTDVGGLVDLAVKLDVGLVVVGPEAPLVEGLAERLRDASIPCFGPHSGGAKLEGSKLHAKRVMKSLGIPTGDFEVVDDPGAVESSLDLFEPPWVVKRDVLAGGKGVTVTSMRELAEGALREAVESDGFVLLEEHLSGEEASVLIMMDESGYVLLPASQDHKRVGDGDSGPNTGGMGAYAPAPVVTPAVMRRVTEEIVEPMHHHLRNEDTPYRGCLYVGLMIDHDGSPSVVEFNVRLGDPEAQVTVPLIASDLGLTLLAAAEGLLAETEVEFHDLNAATVVLASEGYPGTPATGRPISGWEACIEEGQVSGFVHLAGAITGIDGELLSSGGRVLSATGIAPTLGEAVESSYQIIDSIELDGSHYRSDIGYRALSR</sequence>
<dbReference type="SUPFAM" id="SSF51246">
    <property type="entry name" value="Rudiment single hybrid motif"/>
    <property type="match status" value="1"/>
</dbReference>
<dbReference type="Pfam" id="PF01071">
    <property type="entry name" value="GARS_A"/>
    <property type="match status" value="1"/>
</dbReference>
<keyword evidence="3" id="KW-0436">Ligase</keyword>
<comment type="pathway">
    <text evidence="1">Purine metabolism; IMP biosynthesis via de novo pathway; N(1)-(5-phospho-D-ribosyl)glycinamide from 5-phospho-alpha-D-ribose 1-diphosphate: step 2/2.</text>
</comment>
<dbReference type="InterPro" id="IPR011761">
    <property type="entry name" value="ATP-grasp"/>
</dbReference>
<gene>
    <name evidence="12" type="ORF">METZ01_LOCUS7768</name>
</gene>
<dbReference type="SMART" id="SM01209">
    <property type="entry name" value="GARS_A"/>
    <property type="match status" value="1"/>
</dbReference>
<dbReference type="PANTHER" id="PTHR43472">
    <property type="entry name" value="PHOSPHORIBOSYLAMINE--GLYCINE LIGASE"/>
    <property type="match status" value="1"/>
</dbReference>
<dbReference type="GO" id="GO:0006189">
    <property type="term" value="P:'de novo' IMP biosynthetic process"/>
    <property type="evidence" value="ECO:0007669"/>
    <property type="project" value="UniProtKB-UniPathway"/>
</dbReference>
<comment type="similarity">
    <text evidence="7">Belongs to the GARS family.</text>
</comment>
<proteinExistence type="inferred from homology"/>
<dbReference type="InterPro" id="IPR011054">
    <property type="entry name" value="Rudment_hybrid_motif"/>
</dbReference>
<dbReference type="SUPFAM" id="SSF52440">
    <property type="entry name" value="PreATP-grasp domain"/>
    <property type="match status" value="1"/>
</dbReference>
<dbReference type="Pfam" id="PF02844">
    <property type="entry name" value="GARS_N"/>
    <property type="match status" value="1"/>
</dbReference>
<evidence type="ECO:0000256" key="2">
    <source>
        <dbReference type="ARBA" id="ARBA00013255"/>
    </source>
</evidence>
<protein>
    <recommendedName>
        <fullName evidence="2">phosphoribosylamine--glycine ligase</fullName>
        <ecNumber evidence="2">6.3.4.13</ecNumber>
    </recommendedName>
    <alternativeName>
        <fullName evidence="8">Glycinamide ribonucleotide synthetase</fullName>
    </alternativeName>
    <alternativeName>
        <fullName evidence="9">Phosphoribosylglycinamide synthetase</fullName>
    </alternativeName>
</protein>
<keyword evidence="5" id="KW-0658">Purine biosynthesis</keyword>
<evidence type="ECO:0000313" key="12">
    <source>
        <dbReference type="EMBL" id="SUZ54914.1"/>
    </source>
</evidence>
<dbReference type="AlphaFoldDB" id="A0A381NLB2"/>
<evidence type="ECO:0000256" key="4">
    <source>
        <dbReference type="ARBA" id="ARBA00022741"/>
    </source>
</evidence>
<dbReference type="InterPro" id="IPR037123">
    <property type="entry name" value="PRibGlycinamide_synth_C_sf"/>
</dbReference>
<dbReference type="Pfam" id="PF02843">
    <property type="entry name" value="GARS_C"/>
    <property type="match status" value="1"/>
</dbReference>
<dbReference type="UniPathway" id="UPA00074">
    <property type="reaction ID" value="UER00125"/>
</dbReference>
<dbReference type="PROSITE" id="PS50975">
    <property type="entry name" value="ATP_GRASP"/>
    <property type="match status" value="1"/>
</dbReference>
<dbReference type="GO" id="GO:0009113">
    <property type="term" value="P:purine nucleobase biosynthetic process"/>
    <property type="evidence" value="ECO:0007669"/>
    <property type="project" value="InterPro"/>
</dbReference>
<dbReference type="InterPro" id="IPR020562">
    <property type="entry name" value="PRibGlycinamide_synth_N"/>
</dbReference>
<dbReference type="Gene3D" id="3.90.600.10">
    <property type="entry name" value="Phosphoribosylglycinamide synthetase, C-terminal domain"/>
    <property type="match status" value="1"/>
</dbReference>
<dbReference type="NCBIfam" id="TIGR00877">
    <property type="entry name" value="purD"/>
    <property type="match status" value="1"/>
</dbReference>
<feature type="region of interest" description="Disordered" evidence="10">
    <location>
        <begin position="209"/>
        <end position="229"/>
    </location>
</feature>
<reference evidence="12" key="1">
    <citation type="submission" date="2018-05" db="EMBL/GenBank/DDBJ databases">
        <authorList>
            <person name="Lanie J.A."/>
            <person name="Ng W.-L."/>
            <person name="Kazmierczak K.M."/>
            <person name="Andrzejewski T.M."/>
            <person name="Davidsen T.M."/>
            <person name="Wayne K.J."/>
            <person name="Tettelin H."/>
            <person name="Glass J.I."/>
            <person name="Rusch D."/>
            <person name="Podicherti R."/>
            <person name="Tsui H.-C.T."/>
            <person name="Winkler M.E."/>
        </authorList>
    </citation>
    <scope>NUCLEOTIDE SEQUENCE</scope>
</reference>
<dbReference type="Gene3D" id="3.30.1490.20">
    <property type="entry name" value="ATP-grasp fold, A domain"/>
    <property type="match status" value="1"/>
</dbReference>
<dbReference type="GO" id="GO:0004637">
    <property type="term" value="F:phosphoribosylamine-glycine ligase activity"/>
    <property type="evidence" value="ECO:0007669"/>
    <property type="project" value="UniProtKB-EC"/>
</dbReference>
<dbReference type="GO" id="GO:0046872">
    <property type="term" value="F:metal ion binding"/>
    <property type="evidence" value="ECO:0007669"/>
    <property type="project" value="InterPro"/>
</dbReference>
<evidence type="ECO:0000256" key="9">
    <source>
        <dbReference type="ARBA" id="ARBA00042864"/>
    </source>
</evidence>
<evidence type="ECO:0000256" key="8">
    <source>
        <dbReference type="ARBA" id="ARBA00042242"/>
    </source>
</evidence>
<accession>A0A381NLB2</accession>
<dbReference type="InterPro" id="IPR020560">
    <property type="entry name" value="PRibGlycinamide_synth_C-dom"/>
</dbReference>
<dbReference type="EMBL" id="UINC01000416">
    <property type="protein sequence ID" value="SUZ54914.1"/>
    <property type="molecule type" value="Genomic_DNA"/>
</dbReference>
<name>A0A381NLB2_9ZZZZ</name>
<evidence type="ECO:0000256" key="7">
    <source>
        <dbReference type="ARBA" id="ARBA00038345"/>
    </source>
</evidence>
<dbReference type="PANTHER" id="PTHR43472:SF1">
    <property type="entry name" value="PHOSPHORIBOSYLAMINE--GLYCINE LIGASE, CHLOROPLASTIC"/>
    <property type="match status" value="1"/>
</dbReference>
<dbReference type="PROSITE" id="PS00184">
    <property type="entry name" value="GARS"/>
    <property type="match status" value="1"/>
</dbReference>